<proteinExistence type="predicted"/>
<feature type="compositionally biased region" description="Basic and acidic residues" evidence="1">
    <location>
        <begin position="1"/>
        <end position="18"/>
    </location>
</feature>
<dbReference type="AlphaFoldDB" id="A0A2N3LDH4"/>
<reference evidence="2 3" key="1">
    <citation type="submission" date="2017-11" db="EMBL/GenBank/DDBJ databases">
        <title>Bacillus camelliae sp. nov., isolated from pu'er tea.</title>
        <authorList>
            <person name="Niu L."/>
        </authorList>
    </citation>
    <scope>NUCLEOTIDE SEQUENCE [LARGE SCALE GENOMIC DNA]</scope>
    <source>
        <strain evidence="2 3">7578-1</strain>
    </source>
</reference>
<keyword evidence="3" id="KW-1185">Reference proteome</keyword>
<comment type="caution">
    <text evidence="2">The sequence shown here is derived from an EMBL/GenBank/DDBJ whole genome shotgun (WGS) entry which is preliminary data.</text>
</comment>
<gene>
    <name evidence="2" type="ORF">CWO92_23615</name>
</gene>
<evidence type="ECO:0000313" key="3">
    <source>
        <dbReference type="Proteomes" id="UP000233440"/>
    </source>
</evidence>
<feature type="compositionally biased region" description="Basic residues" evidence="1">
    <location>
        <begin position="19"/>
        <end position="34"/>
    </location>
</feature>
<evidence type="ECO:0000256" key="1">
    <source>
        <dbReference type="SAM" id="MobiDB-lite"/>
    </source>
</evidence>
<accession>A0A2N3LDH4</accession>
<evidence type="ECO:0000313" key="2">
    <source>
        <dbReference type="EMBL" id="PKR82574.1"/>
    </source>
</evidence>
<dbReference type="EMBL" id="PIQO01000036">
    <property type="protein sequence ID" value="PKR82574.1"/>
    <property type="molecule type" value="Genomic_DNA"/>
</dbReference>
<sequence length="66" mass="7833">MKLADHLDSDTRRKLEKMGKKKKPPSKKKKRKGKVKEEKVNWPEIMGMDRDIYKRVNGALFLNHLN</sequence>
<dbReference type="Proteomes" id="UP000233440">
    <property type="component" value="Unassembled WGS sequence"/>
</dbReference>
<protein>
    <submittedName>
        <fullName evidence="2">Uncharacterized protein</fullName>
    </submittedName>
</protein>
<feature type="region of interest" description="Disordered" evidence="1">
    <location>
        <begin position="1"/>
        <end position="38"/>
    </location>
</feature>
<organism evidence="2 3">
    <name type="scientific">Heyndrickxia camelliae</name>
    <dbReference type="NCBI Taxonomy" id="1707093"/>
    <lineage>
        <taxon>Bacteria</taxon>
        <taxon>Bacillati</taxon>
        <taxon>Bacillota</taxon>
        <taxon>Bacilli</taxon>
        <taxon>Bacillales</taxon>
        <taxon>Bacillaceae</taxon>
        <taxon>Heyndrickxia</taxon>
    </lineage>
</organism>
<name>A0A2N3LDH4_9BACI</name>